<organism evidence="1 2">
    <name type="scientific">Petralouisia muris</name>
    <dbReference type="NCBI Taxonomy" id="3032872"/>
    <lineage>
        <taxon>Bacteria</taxon>
        <taxon>Bacillati</taxon>
        <taxon>Bacillota</taxon>
        <taxon>Clostridia</taxon>
        <taxon>Lachnospirales</taxon>
        <taxon>Lachnospiraceae</taxon>
        <taxon>Petralouisia</taxon>
    </lineage>
</organism>
<protein>
    <submittedName>
        <fullName evidence="1">Pyruvate kinase</fullName>
        <ecNumber evidence="1">2.7.1.40</ecNumber>
    </submittedName>
</protein>
<keyword evidence="2" id="KW-1185">Reference proteome</keyword>
<keyword evidence="1" id="KW-0808">Transferase</keyword>
<sequence>MEKTEIYGTIGPACAKQEILTEMFRLGMTGVRLNMSHTELEKCREWTEMVLSAASAAGIHPRLLIDLRGPELRIGHLKEPVKLQEGKGINLRKMEEEELLPKVLSNGRKNSSFETDIPVPGIVFPYLQKRQEVLLDDGKIQLEITEISEQAACCRIIRGGLLQSKKSIALPGTRMHLPALTESDRRNIRNAKSHGVTGVMQPFVRNAQDLQDLKQELKNVEASDLEVFAKIENMEGVERLEELLPYADQIVIARGDLGNSMPLWELPAVQEEIAQKCKKAKKPFMVVTQMLASMEKNPVPTRAEVSDIFRAVQEGAASVMVTGETAVGNYPKAVIQYLSNTVKAAKQYLQK</sequence>
<evidence type="ECO:0000313" key="2">
    <source>
        <dbReference type="Proteomes" id="UP000304953"/>
    </source>
</evidence>
<dbReference type="EC" id="2.7.1.40" evidence="1"/>
<comment type="caution">
    <text evidence="1">The sequence shown here is derived from an EMBL/GenBank/DDBJ whole genome shotgun (WGS) entry which is preliminary data.</text>
</comment>
<keyword evidence="1" id="KW-0670">Pyruvate</keyword>
<name>A0AC61RZF8_9FIRM</name>
<gene>
    <name evidence="1" type="primary">pyk</name>
    <name evidence="1" type="ORF">E5329_06175</name>
</gene>
<reference evidence="1" key="1">
    <citation type="submission" date="2019-04" db="EMBL/GenBank/DDBJ databases">
        <title>Microbes associate with the intestines of laboratory mice.</title>
        <authorList>
            <person name="Navarre W."/>
            <person name="Wong E."/>
            <person name="Huang K."/>
            <person name="Tropini C."/>
            <person name="Ng K."/>
            <person name="Yu B."/>
        </authorList>
    </citation>
    <scope>NUCLEOTIDE SEQUENCE</scope>
    <source>
        <strain evidence="1">NM01_1-7b</strain>
    </source>
</reference>
<accession>A0AC61RZF8</accession>
<evidence type="ECO:0000313" key="1">
    <source>
        <dbReference type="EMBL" id="TGY97251.1"/>
    </source>
</evidence>
<proteinExistence type="predicted"/>
<keyword evidence="1" id="KW-0418">Kinase</keyword>
<dbReference type="EMBL" id="SRYA01000009">
    <property type="protein sequence ID" value="TGY97251.1"/>
    <property type="molecule type" value="Genomic_DNA"/>
</dbReference>
<dbReference type="Proteomes" id="UP000304953">
    <property type="component" value="Unassembled WGS sequence"/>
</dbReference>